<evidence type="ECO:0000256" key="3">
    <source>
        <dbReference type="ARBA" id="ARBA00023274"/>
    </source>
</evidence>
<dbReference type="Pfam" id="PF01090">
    <property type="entry name" value="Ribosomal_S19e"/>
    <property type="match status" value="1"/>
</dbReference>
<protein>
    <recommendedName>
        <fullName evidence="6">40S ribosomal protein S19</fullName>
    </recommendedName>
</protein>
<organism evidence="4 5">
    <name type="scientific">Ectocarpus siliculosus</name>
    <name type="common">Brown alga</name>
    <name type="synonym">Conferva siliculosa</name>
    <dbReference type="NCBI Taxonomy" id="2880"/>
    <lineage>
        <taxon>Eukaryota</taxon>
        <taxon>Sar</taxon>
        <taxon>Stramenopiles</taxon>
        <taxon>Ochrophyta</taxon>
        <taxon>PX clade</taxon>
        <taxon>Phaeophyceae</taxon>
        <taxon>Ectocarpales</taxon>
        <taxon>Ectocarpaceae</taxon>
        <taxon>Ectocarpus</taxon>
    </lineage>
</organism>
<dbReference type="GO" id="GO:0003723">
    <property type="term" value="F:RNA binding"/>
    <property type="evidence" value="ECO:0007669"/>
    <property type="project" value="TreeGrafter"/>
</dbReference>
<dbReference type="GO" id="GO:0006412">
    <property type="term" value="P:translation"/>
    <property type="evidence" value="ECO:0007669"/>
    <property type="project" value="InterPro"/>
</dbReference>
<dbReference type="InParanoid" id="D7FP92"/>
<dbReference type="FunFam" id="1.10.10.10:FF:000118">
    <property type="entry name" value="40S ribosomal protein S19"/>
    <property type="match status" value="1"/>
</dbReference>
<dbReference type="GO" id="GO:0000028">
    <property type="term" value="P:ribosomal small subunit assembly"/>
    <property type="evidence" value="ECO:0007669"/>
    <property type="project" value="TreeGrafter"/>
</dbReference>
<evidence type="ECO:0000313" key="4">
    <source>
        <dbReference type="EMBL" id="CBJ30353.1"/>
    </source>
</evidence>
<dbReference type="Proteomes" id="UP000002630">
    <property type="component" value="Unassembled WGS sequence"/>
</dbReference>
<dbReference type="GO" id="GO:0003735">
    <property type="term" value="F:structural constituent of ribosome"/>
    <property type="evidence" value="ECO:0007669"/>
    <property type="project" value="InterPro"/>
</dbReference>
<dbReference type="OrthoDB" id="428974at2759"/>
<evidence type="ECO:0000313" key="5">
    <source>
        <dbReference type="Proteomes" id="UP000002630"/>
    </source>
</evidence>
<dbReference type="InterPro" id="IPR036390">
    <property type="entry name" value="WH_DNA-bd_sf"/>
</dbReference>
<dbReference type="InterPro" id="IPR001266">
    <property type="entry name" value="Ribosomal_eS19"/>
</dbReference>
<dbReference type="SMART" id="SM01413">
    <property type="entry name" value="Ribosomal_S19e"/>
    <property type="match status" value="1"/>
</dbReference>
<gene>
    <name evidence="4" type="ORF">Esi_0187_0055</name>
</gene>
<comment type="similarity">
    <text evidence="1">Belongs to the eukaryotic ribosomal protein eS19 family.</text>
</comment>
<dbReference type="STRING" id="2880.D7FP92"/>
<name>D7FP92_ECTSI</name>
<dbReference type="EMBL" id="FN649760">
    <property type="protein sequence ID" value="CBJ30353.1"/>
    <property type="molecule type" value="Genomic_DNA"/>
</dbReference>
<dbReference type="eggNOG" id="KOG3411">
    <property type="taxonomic scope" value="Eukaryota"/>
</dbReference>
<dbReference type="Gene3D" id="1.10.10.10">
    <property type="entry name" value="Winged helix-like DNA-binding domain superfamily/Winged helix DNA-binding domain"/>
    <property type="match status" value="1"/>
</dbReference>
<proteinExistence type="inferred from homology"/>
<dbReference type="PANTHER" id="PTHR11710">
    <property type="entry name" value="40S RIBOSOMAL PROTEIN S19"/>
    <property type="match status" value="1"/>
</dbReference>
<evidence type="ECO:0008006" key="6">
    <source>
        <dbReference type="Google" id="ProtNLM"/>
    </source>
</evidence>
<accession>D7FP92</accession>
<dbReference type="AlphaFoldDB" id="D7FP92"/>
<sequence length="148" mass="16381">MADYEPRGITVRDVAAADFIKAYAEHLKNTGRVELPSWCDLVKTAPHKEMCPYDQDWYYIRAAAVARKVYLRPGRGVGGLSKAFGTKARRGTMTNTHKPAATGIIRHVLQQLEALKVVEKMENGGRTVTRVGQQDLDRIAGAVVRGDD</sequence>
<keyword evidence="3" id="KW-0687">Ribonucleoprotein</keyword>
<dbReference type="InterPro" id="IPR036388">
    <property type="entry name" value="WH-like_DNA-bd_sf"/>
</dbReference>
<evidence type="ECO:0000256" key="1">
    <source>
        <dbReference type="ARBA" id="ARBA00010014"/>
    </source>
</evidence>
<evidence type="ECO:0000256" key="2">
    <source>
        <dbReference type="ARBA" id="ARBA00022980"/>
    </source>
</evidence>
<dbReference type="PANTHER" id="PTHR11710:SF0">
    <property type="entry name" value="40S RIBOSOMAL PROTEIN S19"/>
    <property type="match status" value="1"/>
</dbReference>
<reference evidence="4 5" key="1">
    <citation type="journal article" date="2010" name="Nature">
        <title>The Ectocarpus genome and the independent evolution of multicellularity in brown algae.</title>
        <authorList>
            <person name="Cock J.M."/>
            <person name="Sterck L."/>
            <person name="Rouze P."/>
            <person name="Scornet D."/>
            <person name="Allen A.E."/>
            <person name="Amoutzias G."/>
            <person name="Anthouard V."/>
            <person name="Artiguenave F."/>
            <person name="Aury J.M."/>
            <person name="Badger J.H."/>
            <person name="Beszteri B."/>
            <person name="Billiau K."/>
            <person name="Bonnet E."/>
            <person name="Bothwell J.H."/>
            <person name="Bowler C."/>
            <person name="Boyen C."/>
            <person name="Brownlee C."/>
            <person name="Carrano C.J."/>
            <person name="Charrier B."/>
            <person name="Cho G.Y."/>
            <person name="Coelho S.M."/>
            <person name="Collen J."/>
            <person name="Corre E."/>
            <person name="Da Silva C."/>
            <person name="Delage L."/>
            <person name="Delaroque N."/>
            <person name="Dittami S.M."/>
            <person name="Doulbeau S."/>
            <person name="Elias M."/>
            <person name="Farnham G."/>
            <person name="Gachon C.M."/>
            <person name="Gschloessl B."/>
            <person name="Heesch S."/>
            <person name="Jabbari K."/>
            <person name="Jubin C."/>
            <person name="Kawai H."/>
            <person name="Kimura K."/>
            <person name="Kloareg B."/>
            <person name="Kupper F.C."/>
            <person name="Lang D."/>
            <person name="Le Bail A."/>
            <person name="Leblanc C."/>
            <person name="Lerouge P."/>
            <person name="Lohr M."/>
            <person name="Lopez P.J."/>
            <person name="Martens C."/>
            <person name="Maumus F."/>
            <person name="Michel G."/>
            <person name="Miranda-Saavedra D."/>
            <person name="Morales J."/>
            <person name="Moreau H."/>
            <person name="Motomura T."/>
            <person name="Nagasato C."/>
            <person name="Napoli C.A."/>
            <person name="Nelson D.R."/>
            <person name="Nyvall-Collen P."/>
            <person name="Peters A.F."/>
            <person name="Pommier C."/>
            <person name="Potin P."/>
            <person name="Poulain J."/>
            <person name="Quesneville H."/>
            <person name="Read B."/>
            <person name="Rensing S.A."/>
            <person name="Ritter A."/>
            <person name="Rousvoal S."/>
            <person name="Samanta M."/>
            <person name="Samson G."/>
            <person name="Schroeder D.C."/>
            <person name="Segurens B."/>
            <person name="Strittmatter M."/>
            <person name="Tonon T."/>
            <person name="Tregear J.W."/>
            <person name="Valentin K."/>
            <person name="von Dassow P."/>
            <person name="Yamagishi T."/>
            <person name="Van de Peer Y."/>
            <person name="Wincker P."/>
        </authorList>
    </citation>
    <scope>NUCLEOTIDE SEQUENCE [LARGE SCALE GENOMIC DNA]</scope>
    <source>
        <strain evidence="5">Ec32 / CCAP1310/4</strain>
    </source>
</reference>
<keyword evidence="5" id="KW-1185">Reference proteome</keyword>
<keyword evidence="2" id="KW-0689">Ribosomal protein</keyword>
<dbReference type="SUPFAM" id="SSF46785">
    <property type="entry name" value="Winged helix' DNA-binding domain"/>
    <property type="match status" value="1"/>
</dbReference>
<dbReference type="FunCoup" id="D7FP92">
    <property type="interactions" value="406"/>
</dbReference>
<dbReference type="GO" id="GO:0022627">
    <property type="term" value="C:cytosolic small ribosomal subunit"/>
    <property type="evidence" value="ECO:0007669"/>
    <property type="project" value="TreeGrafter"/>
</dbReference>